<evidence type="ECO:0000313" key="3">
    <source>
        <dbReference type="EMBL" id="KDC49600.1"/>
    </source>
</evidence>
<evidence type="ECO:0000313" key="4">
    <source>
        <dbReference type="Proteomes" id="UP000027154"/>
    </source>
</evidence>
<dbReference type="RefSeq" id="WP_007378568.1">
    <property type="nucleotide sequence ID" value="NZ_JBBMQW010000051.1"/>
</dbReference>
<dbReference type="EMBL" id="SEUJ01000041">
    <property type="protein sequence ID" value="KAA1165844.1"/>
    <property type="molecule type" value="Genomic_DNA"/>
</dbReference>
<protein>
    <submittedName>
        <fullName evidence="1">YecA family protein</fullName>
    </submittedName>
</protein>
<sequence length="195" mass="22238">MQLPQFTELHAKQLSTFLDTQPQAMTLLQSQGYLFGVICSPEPLDVHEWLDTILSNKANDLDEETLFLFMALYHQISEQVFEAGYKLPANYDIYFCKSWSEGFLQATTMYTQKLLDAPQLEVQYKEALESAQATLSFFALDEQIISQIAAQNLMDEQLLCLQQYELMGDFALGFAELVEIVALNSGLYTDEGWDD</sequence>
<evidence type="ECO:0000313" key="1">
    <source>
        <dbReference type="EMBL" id="KAA1165417.1"/>
    </source>
</evidence>
<reference evidence="3 4" key="1">
    <citation type="submission" date="2014-04" db="EMBL/GenBank/DDBJ databases">
        <title>Pseudoalteromonas galatheae sp. nov., isolated from a deep-sea polychaete near Canal Concepcion, Chile.</title>
        <authorList>
            <person name="Machado H.R."/>
            <person name="Gram L."/>
            <person name="Vynne N.G."/>
        </authorList>
    </citation>
    <scope>NUCLEOTIDE SEQUENCE [LARGE SCALE GENOMIC DNA]</scope>
    <source>
        <strain evidence="3 4">KMM216</strain>
    </source>
</reference>
<keyword evidence="5" id="KW-1185">Reference proteome</keyword>
<reference evidence="5 6" key="2">
    <citation type="submission" date="2019-01" db="EMBL/GenBank/DDBJ databases">
        <title>Genome sequences of marine Pseudoalteromonas species.</title>
        <authorList>
            <person name="Boraston A.B."/>
            <person name="Hehemann J.-H."/>
            <person name="Vickers C.J."/>
            <person name="Salama-Alber O."/>
            <person name="Abe K."/>
            <person name="Hettle A.J."/>
        </authorList>
    </citation>
    <scope>NUCLEOTIDE SEQUENCE [LARGE SCALE GENOMIC DNA]</scope>
    <source>
        <strain evidence="1 6">PS42</strain>
        <strain evidence="2 5">PS47</strain>
    </source>
</reference>
<proteinExistence type="predicted"/>
<dbReference type="Proteomes" id="UP000322915">
    <property type="component" value="Unassembled WGS sequence"/>
</dbReference>
<gene>
    <name evidence="3" type="ORF">DC53_15855</name>
    <name evidence="1" type="ORF">EU508_00815</name>
    <name evidence="2" type="ORF">EU509_00835</name>
</gene>
<evidence type="ECO:0000313" key="5">
    <source>
        <dbReference type="Proteomes" id="UP000322915"/>
    </source>
</evidence>
<dbReference type="Pfam" id="PF03695">
    <property type="entry name" value="UPF0149"/>
    <property type="match status" value="1"/>
</dbReference>
<organism evidence="1 6">
    <name type="scientific">Pseudoalteromonas fuliginea</name>
    <dbReference type="NCBI Taxonomy" id="1872678"/>
    <lineage>
        <taxon>Bacteria</taxon>
        <taxon>Pseudomonadati</taxon>
        <taxon>Pseudomonadota</taxon>
        <taxon>Gammaproteobacteria</taxon>
        <taxon>Alteromonadales</taxon>
        <taxon>Pseudoalteromonadaceae</taxon>
        <taxon>Pseudoalteromonas</taxon>
    </lineage>
</organism>
<evidence type="ECO:0000313" key="2">
    <source>
        <dbReference type="EMBL" id="KAA1165844.1"/>
    </source>
</evidence>
<dbReference type="Proteomes" id="UP000324162">
    <property type="component" value="Unassembled WGS sequence"/>
</dbReference>
<dbReference type="SUPFAM" id="SSF101327">
    <property type="entry name" value="YgfB-like"/>
    <property type="match status" value="1"/>
</dbReference>
<evidence type="ECO:0000313" key="6">
    <source>
        <dbReference type="Proteomes" id="UP000324162"/>
    </source>
</evidence>
<dbReference type="EMBL" id="JJNZ01000060">
    <property type="protein sequence ID" value="KDC49600.1"/>
    <property type="molecule type" value="Genomic_DNA"/>
</dbReference>
<dbReference type="Gene3D" id="1.20.120.740">
    <property type="entry name" value="YgfB uncharacterised protein family UPF0149, PF03695"/>
    <property type="match status" value="1"/>
</dbReference>
<dbReference type="AlphaFoldDB" id="A0A063KL21"/>
<dbReference type="InterPro" id="IPR036255">
    <property type="entry name" value="YgfB-like_sf"/>
</dbReference>
<dbReference type="Proteomes" id="UP000027154">
    <property type="component" value="Unassembled WGS sequence"/>
</dbReference>
<accession>A0A063KL21</accession>
<dbReference type="NCBIfam" id="TIGR02292">
    <property type="entry name" value="ygfB_yecA"/>
    <property type="match status" value="1"/>
</dbReference>
<name>A0A063KL21_9GAMM</name>
<dbReference type="OrthoDB" id="570299at2"/>
<comment type="caution">
    <text evidence="1">The sequence shown here is derived from an EMBL/GenBank/DDBJ whole genome shotgun (WGS) entry which is preliminary data.</text>
</comment>
<dbReference type="InterPro" id="IPR011978">
    <property type="entry name" value="YgfB-like"/>
</dbReference>
<dbReference type="EMBL" id="SEUK01000032">
    <property type="protein sequence ID" value="KAA1165417.1"/>
    <property type="molecule type" value="Genomic_DNA"/>
</dbReference>